<gene>
    <name evidence="4" type="ORF">V1479_21370</name>
</gene>
<sequence>MRLEGKTALVTGGNAGIGLEIARQLSRQGARIVVVARNLQRTDEALAMMQGPAEAIQADLSRADEQDRIVVEVERRWPSLAILVNNAGVQINLPEVGIGAAGMMDALRSEVDLNLTAPITLSLGLMPILARQPEAAIVNISSGLALAPKRTAPVYCATKAGLRTFRQALRYRCEDAATSVMVVDAVMAYVDTDMTRGRDGAKMSAAAAAQAVINGLLNERKEIWVGKTRLLRILHRLSPAIACRILRNG</sequence>
<evidence type="ECO:0000313" key="4">
    <source>
        <dbReference type="EMBL" id="MEX4009871.1"/>
    </source>
</evidence>
<dbReference type="RefSeq" id="WP_368804663.1">
    <property type="nucleotide sequence ID" value="NZ_JAZHFV010000007.1"/>
</dbReference>
<dbReference type="InterPro" id="IPR020904">
    <property type="entry name" value="Sc_DH/Rdtase_CS"/>
</dbReference>
<dbReference type="PROSITE" id="PS00061">
    <property type="entry name" value="ADH_SHORT"/>
    <property type="match status" value="1"/>
</dbReference>
<dbReference type="PRINTS" id="PR00081">
    <property type="entry name" value="GDHRDH"/>
</dbReference>
<accession>A0ABV3WYX5</accession>
<dbReference type="InterPro" id="IPR036291">
    <property type="entry name" value="NAD(P)-bd_dom_sf"/>
</dbReference>
<evidence type="ECO:0000256" key="3">
    <source>
        <dbReference type="RuleBase" id="RU000363"/>
    </source>
</evidence>
<protein>
    <submittedName>
        <fullName evidence="4">SDR family NAD(P)-dependent oxidoreductase</fullName>
    </submittedName>
</protein>
<evidence type="ECO:0000256" key="2">
    <source>
        <dbReference type="ARBA" id="ARBA00023002"/>
    </source>
</evidence>
<keyword evidence="2" id="KW-0560">Oxidoreductase</keyword>
<dbReference type="PANTHER" id="PTHR44196:SF1">
    <property type="entry name" value="DEHYDROGENASE_REDUCTASE SDR FAMILY MEMBER 7B"/>
    <property type="match status" value="1"/>
</dbReference>
<dbReference type="InterPro" id="IPR002347">
    <property type="entry name" value="SDR_fam"/>
</dbReference>
<dbReference type="Pfam" id="PF00106">
    <property type="entry name" value="adh_short"/>
    <property type="match status" value="1"/>
</dbReference>
<comment type="similarity">
    <text evidence="1 3">Belongs to the short-chain dehydrogenases/reductases (SDR) family.</text>
</comment>
<keyword evidence="5" id="KW-1185">Reference proteome</keyword>
<reference evidence="4 5" key="1">
    <citation type="submission" date="2024-01" db="EMBL/GenBank/DDBJ databases">
        <title>New evidence supports the origin of RcGTA from prophage.</title>
        <authorList>
            <person name="Xu Y."/>
            <person name="Liu B."/>
            <person name="Chen F."/>
        </authorList>
    </citation>
    <scope>NUCLEOTIDE SEQUENCE [LARGE SCALE GENOMIC DNA]</scope>
    <source>
        <strain evidence="4 5">CBW1107-2</strain>
    </source>
</reference>
<evidence type="ECO:0000256" key="1">
    <source>
        <dbReference type="ARBA" id="ARBA00006484"/>
    </source>
</evidence>
<name>A0ABV3WYX5_9HYPH</name>
<dbReference type="EMBL" id="JAZHFV010000007">
    <property type="protein sequence ID" value="MEX4009871.1"/>
    <property type="molecule type" value="Genomic_DNA"/>
</dbReference>
<dbReference type="SUPFAM" id="SSF51735">
    <property type="entry name" value="NAD(P)-binding Rossmann-fold domains"/>
    <property type="match status" value="1"/>
</dbReference>
<dbReference type="PANTHER" id="PTHR44196">
    <property type="entry name" value="DEHYDROGENASE/REDUCTASE SDR FAMILY MEMBER 7B"/>
    <property type="match status" value="1"/>
</dbReference>
<dbReference type="PRINTS" id="PR00080">
    <property type="entry name" value="SDRFAMILY"/>
</dbReference>
<dbReference type="Gene3D" id="3.40.50.720">
    <property type="entry name" value="NAD(P)-binding Rossmann-like Domain"/>
    <property type="match status" value="1"/>
</dbReference>
<organism evidence="4 5">
    <name type="scientific">Neoaquamicrobium sediminum</name>
    <dbReference type="NCBI Taxonomy" id="1849104"/>
    <lineage>
        <taxon>Bacteria</taxon>
        <taxon>Pseudomonadati</taxon>
        <taxon>Pseudomonadota</taxon>
        <taxon>Alphaproteobacteria</taxon>
        <taxon>Hyphomicrobiales</taxon>
        <taxon>Phyllobacteriaceae</taxon>
        <taxon>Neoaquamicrobium</taxon>
    </lineage>
</organism>
<proteinExistence type="inferred from homology"/>
<dbReference type="Proteomes" id="UP001559025">
    <property type="component" value="Unassembled WGS sequence"/>
</dbReference>
<evidence type="ECO:0000313" key="5">
    <source>
        <dbReference type="Proteomes" id="UP001559025"/>
    </source>
</evidence>
<comment type="caution">
    <text evidence="4">The sequence shown here is derived from an EMBL/GenBank/DDBJ whole genome shotgun (WGS) entry which is preliminary data.</text>
</comment>